<dbReference type="NCBIfam" id="TIGR00254">
    <property type="entry name" value="GGDEF"/>
    <property type="match status" value="1"/>
</dbReference>
<dbReference type="SUPFAM" id="SSF55073">
    <property type="entry name" value="Nucleotide cyclase"/>
    <property type="match status" value="1"/>
</dbReference>
<dbReference type="InterPro" id="IPR050469">
    <property type="entry name" value="Diguanylate_Cyclase"/>
</dbReference>
<feature type="transmembrane region" description="Helical" evidence="2">
    <location>
        <begin position="61"/>
        <end position="79"/>
    </location>
</feature>
<comment type="caution">
    <text evidence="4">The sequence shown here is derived from an EMBL/GenBank/DDBJ whole genome shotgun (WGS) entry which is preliminary data.</text>
</comment>
<dbReference type="PROSITE" id="PS50887">
    <property type="entry name" value="GGDEF"/>
    <property type="match status" value="1"/>
</dbReference>
<feature type="transmembrane region" description="Helical" evidence="2">
    <location>
        <begin position="134"/>
        <end position="153"/>
    </location>
</feature>
<dbReference type="PANTHER" id="PTHR45138:SF9">
    <property type="entry name" value="DIGUANYLATE CYCLASE DGCM-RELATED"/>
    <property type="match status" value="1"/>
</dbReference>
<feature type="region of interest" description="Disordered" evidence="1">
    <location>
        <begin position="1"/>
        <end position="20"/>
    </location>
</feature>
<dbReference type="RefSeq" id="WP_242610974.1">
    <property type="nucleotide sequence ID" value="NZ_POQT01000005.1"/>
</dbReference>
<proteinExistence type="predicted"/>
<keyword evidence="2" id="KW-1133">Transmembrane helix</keyword>
<feature type="transmembrane region" description="Helical" evidence="2">
    <location>
        <begin position="88"/>
        <end position="106"/>
    </location>
</feature>
<dbReference type="CDD" id="cd01949">
    <property type="entry name" value="GGDEF"/>
    <property type="match status" value="1"/>
</dbReference>
<dbReference type="Gene3D" id="3.30.70.270">
    <property type="match status" value="1"/>
</dbReference>
<dbReference type="GO" id="GO:0052621">
    <property type="term" value="F:diguanylate cyclase activity"/>
    <property type="evidence" value="ECO:0007669"/>
    <property type="project" value="TreeGrafter"/>
</dbReference>
<dbReference type="GO" id="GO:0043709">
    <property type="term" value="P:cell adhesion involved in single-species biofilm formation"/>
    <property type="evidence" value="ECO:0007669"/>
    <property type="project" value="TreeGrafter"/>
</dbReference>
<feature type="region of interest" description="Disordered" evidence="1">
    <location>
        <begin position="351"/>
        <end position="373"/>
    </location>
</feature>
<dbReference type="Proteomes" id="UP000292507">
    <property type="component" value="Unassembled WGS sequence"/>
</dbReference>
<keyword evidence="2" id="KW-0472">Membrane</keyword>
<dbReference type="GO" id="GO:0005886">
    <property type="term" value="C:plasma membrane"/>
    <property type="evidence" value="ECO:0007669"/>
    <property type="project" value="TreeGrafter"/>
</dbReference>
<evidence type="ECO:0000313" key="4">
    <source>
        <dbReference type="EMBL" id="RZU31222.1"/>
    </source>
</evidence>
<feature type="transmembrane region" description="Helical" evidence="2">
    <location>
        <begin position="159"/>
        <end position="180"/>
    </location>
</feature>
<organism evidence="4 5">
    <name type="scientific">Blastococcus saxobsidens</name>
    <dbReference type="NCBI Taxonomy" id="138336"/>
    <lineage>
        <taxon>Bacteria</taxon>
        <taxon>Bacillati</taxon>
        <taxon>Actinomycetota</taxon>
        <taxon>Actinomycetes</taxon>
        <taxon>Geodermatophilales</taxon>
        <taxon>Geodermatophilaceae</taxon>
        <taxon>Blastococcus</taxon>
    </lineage>
</organism>
<dbReference type="FunFam" id="3.30.70.270:FF:000001">
    <property type="entry name" value="Diguanylate cyclase domain protein"/>
    <property type="match status" value="1"/>
</dbReference>
<dbReference type="AlphaFoldDB" id="A0A4Q7Y301"/>
<keyword evidence="5" id="KW-1185">Reference proteome</keyword>
<feature type="transmembrane region" description="Helical" evidence="2">
    <location>
        <begin position="112"/>
        <end position="129"/>
    </location>
</feature>
<dbReference type="EMBL" id="SHKV01000001">
    <property type="protein sequence ID" value="RZU31222.1"/>
    <property type="molecule type" value="Genomic_DNA"/>
</dbReference>
<evidence type="ECO:0000256" key="1">
    <source>
        <dbReference type="SAM" id="MobiDB-lite"/>
    </source>
</evidence>
<gene>
    <name evidence="4" type="ORF">BKA19_0877</name>
</gene>
<dbReference type="InterPro" id="IPR000160">
    <property type="entry name" value="GGDEF_dom"/>
</dbReference>
<dbReference type="InterPro" id="IPR043128">
    <property type="entry name" value="Rev_trsase/Diguanyl_cyclase"/>
</dbReference>
<reference evidence="4 5" key="1">
    <citation type="submission" date="2019-02" db="EMBL/GenBank/DDBJ databases">
        <title>Sequencing the genomes of 1000 actinobacteria strains.</title>
        <authorList>
            <person name="Klenk H.-P."/>
        </authorList>
    </citation>
    <scope>NUCLEOTIDE SEQUENCE [LARGE SCALE GENOMIC DNA]</scope>
    <source>
        <strain evidence="4 5">DSM 44509</strain>
    </source>
</reference>
<feature type="domain" description="GGDEF" evidence="3">
    <location>
        <begin position="225"/>
        <end position="360"/>
    </location>
</feature>
<evidence type="ECO:0000313" key="5">
    <source>
        <dbReference type="Proteomes" id="UP000292507"/>
    </source>
</evidence>
<evidence type="ECO:0000259" key="3">
    <source>
        <dbReference type="PROSITE" id="PS50887"/>
    </source>
</evidence>
<sequence>MTSADATHPPAEETVRETPVLSGPDGGLAALAVAALLITGGLMGSVNLLVDGVLREGAGRWAYSATMLLLLSLGASIAARGRISPRHTFVLVLAGDLVYLVVVLCIHDPLRYATPLMLLFPALIAAWFLELRQLWVHMLVTAAVCLLALWPSYDNAIGLGVQVGVSAGMLNAAALGVFLLRRRVQRLLAATEDLTRLDPLTGLFNRRYLIEQAPRLWRQARRDGMRVSAMVLDLDHFKKLNDQYGHATGDDVLTAVARSLAATVRPTEVLARTGGEELVVVGSVSDAAEGRRLAERLRSAVAAARTPEGYGVTASVGLAVARPADGEDPVAALWRLVDLADAAMYEAKRRGRNRVATAAAPGARSPHREETTA</sequence>
<dbReference type="PANTHER" id="PTHR45138">
    <property type="entry name" value="REGULATORY COMPONENTS OF SENSORY TRANSDUCTION SYSTEM"/>
    <property type="match status" value="1"/>
</dbReference>
<dbReference type="SMART" id="SM00267">
    <property type="entry name" value="GGDEF"/>
    <property type="match status" value="1"/>
</dbReference>
<name>A0A4Q7Y301_9ACTN</name>
<feature type="transmembrane region" description="Helical" evidence="2">
    <location>
        <begin position="28"/>
        <end position="49"/>
    </location>
</feature>
<protein>
    <submittedName>
        <fullName evidence="4">Diguanylate cyclase (GGDEF)-like protein</fullName>
    </submittedName>
</protein>
<keyword evidence="2" id="KW-0812">Transmembrane</keyword>
<accession>A0A4Q7Y301</accession>
<dbReference type="Pfam" id="PF00990">
    <property type="entry name" value="GGDEF"/>
    <property type="match status" value="1"/>
</dbReference>
<evidence type="ECO:0000256" key="2">
    <source>
        <dbReference type="SAM" id="Phobius"/>
    </source>
</evidence>
<dbReference type="GO" id="GO:1902201">
    <property type="term" value="P:negative regulation of bacterial-type flagellum-dependent cell motility"/>
    <property type="evidence" value="ECO:0007669"/>
    <property type="project" value="TreeGrafter"/>
</dbReference>
<dbReference type="InterPro" id="IPR029787">
    <property type="entry name" value="Nucleotide_cyclase"/>
</dbReference>